<dbReference type="InterPro" id="IPR016715">
    <property type="entry name" value="PAF_acetylhydro_eukaryote"/>
</dbReference>
<keyword evidence="3 4" id="KW-0443">Lipid metabolism</keyword>
<dbReference type="GO" id="GO:0016042">
    <property type="term" value="P:lipid catabolic process"/>
    <property type="evidence" value="ECO:0007669"/>
    <property type="project" value="UniProtKB-KW"/>
</dbReference>
<keyword evidence="7" id="KW-1185">Reference proteome</keyword>
<dbReference type="STRING" id="1806994.A0A507BKP9"/>
<dbReference type="SUPFAM" id="SSF53474">
    <property type="entry name" value="alpha/beta-Hydrolases"/>
    <property type="match status" value="1"/>
</dbReference>
<proteinExistence type="inferred from homology"/>
<dbReference type="RefSeq" id="XP_031022560.1">
    <property type="nucleotide sequence ID" value="XM_031171466.1"/>
</dbReference>
<dbReference type="OrthoDB" id="2363873at2759"/>
<comment type="catalytic activity">
    <reaction evidence="4">
        <text>a 1-O-alkyl-2-acetyl-sn-glycero-3-phosphocholine + H2O = a 1-O-alkyl-sn-glycero-3-phosphocholine + acetate + H(+)</text>
        <dbReference type="Rhea" id="RHEA:17777"/>
        <dbReference type="ChEBI" id="CHEBI:15377"/>
        <dbReference type="ChEBI" id="CHEBI:15378"/>
        <dbReference type="ChEBI" id="CHEBI:30089"/>
        <dbReference type="ChEBI" id="CHEBI:30909"/>
        <dbReference type="ChEBI" id="CHEBI:36707"/>
        <dbReference type="EC" id="3.1.1.47"/>
    </reaction>
</comment>
<accession>A0A507BKP9</accession>
<evidence type="ECO:0000256" key="3">
    <source>
        <dbReference type="ARBA" id="ARBA00023098"/>
    </source>
</evidence>
<comment type="caution">
    <text evidence="6">The sequence shown here is derived from an EMBL/GenBank/DDBJ whole genome shotgun (WGS) entry which is preliminary data.</text>
</comment>
<gene>
    <name evidence="6" type="ORF">SmJEL517_g05540</name>
</gene>
<evidence type="ECO:0000313" key="6">
    <source>
        <dbReference type="EMBL" id="TPX31030.1"/>
    </source>
</evidence>
<dbReference type="PANTHER" id="PTHR10272:SF0">
    <property type="entry name" value="PLATELET-ACTIVATING FACTOR ACETYLHYDROLASE"/>
    <property type="match status" value="1"/>
</dbReference>
<dbReference type="EMBL" id="QEAO01000052">
    <property type="protein sequence ID" value="TPX31030.1"/>
    <property type="molecule type" value="Genomic_DNA"/>
</dbReference>
<keyword evidence="2 4" id="KW-0442">Lipid degradation</keyword>
<dbReference type="AlphaFoldDB" id="A0A507BKP9"/>
<comment type="similarity">
    <text evidence="4">Belongs to the serine esterase family.</text>
</comment>
<dbReference type="PANTHER" id="PTHR10272">
    <property type="entry name" value="PLATELET-ACTIVATING FACTOR ACETYLHYDROLASE"/>
    <property type="match status" value="1"/>
</dbReference>
<evidence type="ECO:0000256" key="4">
    <source>
        <dbReference type="PIRNR" id="PIRNR018169"/>
    </source>
</evidence>
<dbReference type="Gene3D" id="3.40.50.1820">
    <property type="entry name" value="alpha/beta hydrolase"/>
    <property type="match status" value="1"/>
</dbReference>
<name>A0A507BKP9_9FUNG</name>
<dbReference type="GO" id="GO:0003847">
    <property type="term" value="F:1-alkyl-2-acetylglycerophosphocholine esterase activity"/>
    <property type="evidence" value="ECO:0007669"/>
    <property type="project" value="UniProtKB-UniRule"/>
</dbReference>
<dbReference type="EC" id="3.1.1.47" evidence="4"/>
<dbReference type="PIRSF" id="PIRSF018169">
    <property type="entry name" value="PAF_acetylhydrolase"/>
    <property type="match status" value="1"/>
</dbReference>
<dbReference type="Proteomes" id="UP000319731">
    <property type="component" value="Unassembled WGS sequence"/>
</dbReference>
<protein>
    <recommendedName>
        <fullName evidence="4">Putative phospholipase</fullName>
        <ecNumber evidence="4">3.1.1.47</ecNumber>
    </recommendedName>
</protein>
<dbReference type="GeneID" id="42006763"/>
<evidence type="ECO:0000313" key="7">
    <source>
        <dbReference type="Proteomes" id="UP000319731"/>
    </source>
</evidence>
<reference evidence="6 7" key="1">
    <citation type="journal article" date="2019" name="Sci. Rep.">
        <title>Comparative genomics of chytrid fungi reveal insights into the obligate biotrophic and pathogenic lifestyle of Synchytrium endobioticum.</title>
        <authorList>
            <person name="van de Vossenberg B.T.L.H."/>
            <person name="Warris S."/>
            <person name="Nguyen H.D.T."/>
            <person name="van Gent-Pelzer M.P.E."/>
            <person name="Joly D.L."/>
            <person name="van de Geest H.C."/>
            <person name="Bonants P.J.M."/>
            <person name="Smith D.S."/>
            <person name="Levesque C.A."/>
            <person name="van der Lee T.A.J."/>
        </authorList>
    </citation>
    <scope>NUCLEOTIDE SEQUENCE [LARGE SCALE GENOMIC DNA]</scope>
    <source>
        <strain evidence="6 7">JEL517</strain>
    </source>
</reference>
<sequence length="385" mass="43028">MSLIHVWPRLPFKYHGKHPVSVTDIENEHVLTRWYYPATSEGDHPGIAWLPSRYHAFGLGHFLKLSKFASFPIYQYLWTFNSPVARDAPVANLFCNSGDSVKLPVVIFSHGLAGNRSMYSSLCGDLASRGFVVVALEHKDGSACAYVGSDEKPILYQRPVGNDDELLAFRRKQVEERSQDVKYVLEMLHNLNAGTPVENKMTRKISTFEQKGFQNKLSLDNMVMMGHSFGAATAITVLQQTNNFKCGVLLDSWCYAIEPTPSITVPMLSVNSETFHWPENLQSLQHVLSGGNPNNTFVTLRGTGHQDASDMPSLVPHVLLKYMGRSISADPCRALDMQSVVITEFLRRNLGMSGVDLPDYSSKIKDLARKDVVLGIQETYFKGLL</sequence>
<feature type="active site" description="Nucleophile" evidence="5">
    <location>
        <position position="228"/>
    </location>
</feature>
<dbReference type="InterPro" id="IPR029058">
    <property type="entry name" value="AB_hydrolase_fold"/>
</dbReference>
<dbReference type="Pfam" id="PF03403">
    <property type="entry name" value="PAF-AH_p_II"/>
    <property type="match status" value="1"/>
</dbReference>
<feature type="active site" description="Charge relay system" evidence="5">
    <location>
        <position position="305"/>
    </location>
</feature>
<evidence type="ECO:0000256" key="2">
    <source>
        <dbReference type="ARBA" id="ARBA00022963"/>
    </source>
</evidence>
<evidence type="ECO:0000256" key="1">
    <source>
        <dbReference type="ARBA" id="ARBA00022801"/>
    </source>
</evidence>
<organism evidence="6 7">
    <name type="scientific">Synchytrium microbalum</name>
    <dbReference type="NCBI Taxonomy" id="1806994"/>
    <lineage>
        <taxon>Eukaryota</taxon>
        <taxon>Fungi</taxon>
        <taxon>Fungi incertae sedis</taxon>
        <taxon>Chytridiomycota</taxon>
        <taxon>Chytridiomycota incertae sedis</taxon>
        <taxon>Chytridiomycetes</taxon>
        <taxon>Synchytriales</taxon>
        <taxon>Synchytriaceae</taxon>
        <taxon>Synchytrium</taxon>
    </lineage>
</organism>
<feature type="active site" description="Charge relay system" evidence="5">
    <location>
        <position position="251"/>
    </location>
</feature>
<evidence type="ECO:0000256" key="5">
    <source>
        <dbReference type="PIRSR" id="PIRSR018169-1"/>
    </source>
</evidence>
<keyword evidence="1 4" id="KW-0378">Hydrolase</keyword>